<evidence type="ECO:0000256" key="5">
    <source>
        <dbReference type="ARBA" id="ARBA00022833"/>
    </source>
</evidence>
<keyword evidence="6" id="KW-0238">DNA-binding</keyword>
<keyword evidence="10" id="KW-0175">Coiled coil</keyword>
<evidence type="ECO:0000256" key="2">
    <source>
        <dbReference type="ARBA" id="ARBA00022723"/>
    </source>
</evidence>
<dbReference type="Pfam" id="PF12874">
    <property type="entry name" value="zf-met"/>
    <property type="match status" value="1"/>
</dbReference>
<dbReference type="Pfam" id="PF13894">
    <property type="entry name" value="zf-C2H2_4"/>
    <property type="match status" value="1"/>
</dbReference>
<evidence type="ECO:0000259" key="11">
    <source>
        <dbReference type="PROSITE" id="PS50157"/>
    </source>
</evidence>
<dbReference type="InterPro" id="IPR013087">
    <property type="entry name" value="Znf_C2H2_type"/>
</dbReference>
<evidence type="ECO:0000256" key="3">
    <source>
        <dbReference type="ARBA" id="ARBA00022737"/>
    </source>
</evidence>
<name>A0A6J1WI22_GALME</name>
<evidence type="ECO:0000256" key="10">
    <source>
        <dbReference type="SAM" id="Coils"/>
    </source>
</evidence>
<gene>
    <name evidence="14" type="primary">LOC113514197</name>
</gene>
<keyword evidence="4 8" id="KW-0863">Zinc-finger</keyword>
<keyword evidence="13" id="KW-1185">Reference proteome</keyword>
<feature type="domain" description="ZAD" evidence="12">
    <location>
        <begin position="9"/>
        <end position="87"/>
    </location>
</feature>
<dbReference type="PANTHER" id="PTHR16515">
    <property type="entry name" value="PR DOMAIN ZINC FINGER PROTEIN"/>
    <property type="match status" value="1"/>
</dbReference>
<evidence type="ECO:0000256" key="8">
    <source>
        <dbReference type="PROSITE-ProRule" id="PRU00042"/>
    </source>
</evidence>
<dbReference type="PROSITE" id="PS51915">
    <property type="entry name" value="ZAD"/>
    <property type="match status" value="1"/>
</dbReference>
<reference evidence="14" key="1">
    <citation type="submission" date="2025-08" db="UniProtKB">
        <authorList>
            <consortium name="RefSeq"/>
        </authorList>
    </citation>
    <scope>IDENTIFICATION</scope>
    <source>
        <tissue evidence="14">Whole larvae</tissue>
    </source>
</reference>
<dbReference type="KEGG" id="gmw:113514197"/>
<dbReference type="Pfam" id="PF07776">
    <property type="entry name" value="zf-AD"/>
    <property type="match status" value="1"/>
</dbReference>
<dbReference type="InterPro" id="IPR036236">
    <property type="entry name" value="Znf_C2H2_sf"/>
</dbReference>
<feature type="domain" description="C2H2-type" evidence="11">
    <location>
        <begin position="247"/>
        <end position="275"/>
    </location>
</feature>
<feature type="domain" description="C2H2-type" evidence="11">
    <location>
        <begin position="532"/>
        <end position="560"/>
    </location>
</feature>
<feature type="binding site" evidence="9">
    <location>
        <position position="14"/>
    </location>
    <ligand>
        <name>Zn(2+)</name>
        <dbReference type="ChEBI" id="CHEBI:29105"/>
    </ligand>
</feature>
<dbReference type="SMART" id="SM00355">
    <property type="entry name" value="ZnF_C2H2"/>
    <property type="match status" value="13"/>
</dbReference>
<feature type="domain" description="C2H2-type" evidence="11">
    <location>
        <begin position="561"/>
        <end position="584"/>
    </location>
</feature>
<dbReference type="InterPro" id="IPR050331">
    <property type="entry name" value="Zinc_finger"/>
</dbReference>
<feature type="domain" description="C2H2-type" evidence="11">
    <location>
        <begin position="446"/>
        <end position="473"/>
    </location>
</feature>
<dbReference type="RefSeq" id="XP_026754003.2">
    <property type="nucleotide sequence ID" value="XM_026898202.3"/>
</dbReference>
<feature type="domain" description="C2H2-type" evidence="11">
    <location>
        <begin position="390"/>
        <end position="412"/>
    </location>
</feature>
<evidence type="ECO:0000256" key="4">
    <source>
        <dbReference type="ARBA" id="ARBA00022771"/>
    </source>
</evidence>
<dbReference type="InParanoid" id="A0A6J1WI22"/>
<accession>A0A6J1WI22</accession>
<evidence type="ECO:0000256" key="9">
    <source>
        <dbReference type="PROSITE-ProRule" id="PRU01263"/>
    </source>
</evidence>
<dbReference type="GO" id="GO:0008270">
    <property type="term" value="F:zinc ion binding"/>
    <property type="evidence" value="ECO:0007669"/>
    <property type="project" value="UniProtKB-UniRule"/>
</dbReference>
<keyword evidence="7" id="KW-0539">Nucleus</keyword>
<feature type="coiled-coil region" evidence="10">
    <location>
        <begin position="91"/>
        <end position="118"/>
    </location>
</feature>
<keyword evidence="2 9" id="KW-0479">Metal-binding</keyword>
<protein>
    <submittedName>
        <fullName evidence="14">Zinc finger protein ZFP2-like</fullName>
    </submittedName>
</protein>
<dbReference type="Pfam" id="PF00096">
    <property type="entry name" value="zf-C2H2"/>
    <property type="match status" value="4"/>
</dbReference>
<feature type="domain" description="C2H2-type" evidence="11">
    <location>
        <begin position="474"/>
        <end position="502"/>
    </location>
</feature>
<dbReference type="SMART" id="SM00868">
    <property type="entry name" value="zf-AD"/>
    <property type="match status" value="2"/>
</dbReference>
<dbReference type="AlphaFoldDB" id="A0A6J1WI22"/>
<dbReference type="Gene3D" id="3.30.160.60">
    <property type="entry name" value="Classic Zinc Finger"/>
    <property type="match status" value="8"/>
</dbReference>
<feature type="binding site" evidence="9">
    <location>
        <position position="60"/>
    </location>
    <ligand>
        <name>Zn(2+)</name>
        <dbReference type="ChEBI" id="CHEBI:29105"/>
    </ligand>
</feature>
<feature type="binding site" evidence="9">
    <location>
        <position position="63"/>
    </location>
    <ligand>
        <name>Zn(2+)</name>
        <dbReference type="ChEBI" id="CHEBI:29105"/>
    </ligand>
</feature>
<comment type="subcellular location">
    <subcellularLocation>
        <location evidence="1">Nucleus</location>
    </subcellularLocation>
</comment>
<feature type="domain" description="C2H2-type" evidence="11">
    <location>
        <begin position="304"/>
        <end position="331"/>
    </location>
</feature>
<dbReference type="GO" id="GO:0032502">
    <property type="term" value="P:developmental process"/>
    <property type="evidence" value="ECO:0007669"/>
    <property type="project" value="UniProtKB-ARBA"/>
</dbReference>
<keyword evidence="5 9" id="KW-0862">Zinc</keyword>
<dbReference type="PANTHER" id="PTHR16515:SF2">
    <property type="entry name" value="PR DOMAIN ZINC FINGER PROTEIN 4"/>
    <property type="match status" value="1"/>
</dbReference>
<dbReference type="PROSITE" id="PS50157">
    <property type="entry name" value="ZINC_FINGER_C2H2_2"/>
    <property type="match status" value="11"/>
</dbReference>
<evidence type="ECO:0000256" key="6">
    <source>
        <dbReference type="ARBA" id="ARBA00023125"/>
    </source>
</evidence>
<proteinExistence type="predicted"/>
<dbReference type="Proteomes" id="UP001652740">
    <property type="component" value="Unplaced"/>
</dbReference>
<evidence type="ECO:0000313" key="13">
    <source>
        <dbReference type="Proteomes" id="UP001652740"/>
    </source>
</evidence>
<feature type="binding site" evidence="9">
    <location>
        <position position="11"/>
    </location>
    <ligand>
        <name>Zn(2+)</name>
        <dbReference type="ChEBI" id="CHEBI:29105"/>
    </ligand>
</feature>
<evidence type="ECO:0000313" key="14">
    <source>
        <dbReference type="RefSeq" id="XP_026754003.2"/>
    </source>
</evidence>
<feature type="domain" description="C2H2-type" evidence="11">
    <location>
        <begin position="418"/>
        <end position="445"/>
    </location>
</feature>
<dbReference type="InterPro" id="IPR012934">
    <property type="entry name" value="Znf_AD"/>
</dbReference>
<evidence type="ECO:0000259" key="12">
    <source>
        <dbReference type="PROSITE" id="PS51915"/>
    </source>
</evidence>
<dbReference type="PROSITE" id="PS00028">
    <property type="entry name" value="ZINC_FINGER_C2H2_1"/>
    <property type="match status" value="11"/>
</dbReference>
<evidence type="ECO:0000256" key="7">
    <source>
        <dbReference type="ARBA" id="ARBA00023242"/>
    </source>
</evidence>
<sequence length="632" mass="73907">MSEIWNLSSVCRCCHSDGIFRNLDTPYVVENNVEIYSIMLRQTLGINIFMPAIEVSKTICEECVQKLQDAFYFKNQVVACEQKFEEYCKNEQALNENVETIKTELDTADNDEQALNENVGSIKIEFDRSNDGVYDNGEDSSLEYKDDKIYKMEMEINEIKREEDKLANGVLKTESLCKQSQKETPRKNIIKGGKVKKPTLKYESSLAKLRRARKRRSEYSCQLCPATYSTREALRAHIDQMKHEMIYKCEVCSQKFTSKSQHNRHLASVHSDIKPFKCKHCPRTFRLETSLPEHENLHTKQNLYQCDICNKMLKHKQTLKKHIQWHLGLQRKLICELCGGTFNDQCNLRKHVQTVHQKLKLYKCQLCPKEFAANKGLKVHMRQHTGERPFSCDICGKSFTSYSTCKSHIFTHDPKFRYKCKVCTETFEKRGAFAKHTKMHVGMKPLVCHICGQDFTCKYSLKRHIFEHTGVKPFVCDKCDCRFSQKCGLIRHNKRFHSGTVRSPADRKQCGLCKRLVYNIEKHLQTHNNRPHVCEYCNKTYAARNILNRHVLSVHLGLKSFNCQFCDKKYKQRNALKHHYLKAHKMPLKTELEENMDSVVTKYTIANKYRKKKICVNNLTVDMPLIEESDKK</sequence>
<feature type="domain" description="C2H2-type" evidence="11">
    <location>
        <begin position="333"/>
        <end position="361"/>
    </location>
</feature>
<keyword evidence="3" id="KW-0677">Repeat</keyword>
<feature type="domain" description="C2H2-type" evidence="11">
    <location>
        <begin position="362"/>
        <end position="389"/>
    </location>
</feature>
<dbReference type="GeneID" id="113514197"/>
<evidence type="ECO:0000256" key="1">
    <source>
        <dbReference type="ARBA" id="ARBA00004123"/>
    </source>
</evidence>
<dbReference type="GO" id="GO:0005634">
    <property type="term" value="C:nucleus"/>
    <property type="evidence" value="ECO:0007669"/>
    <property type="project" value="UniProtKB-SubCell"/>
</dbReference>
<organism evidence="13 14">
    <name type="scientific">Galleria mellonella</name>
    <name type="common">Greater wax moth</name>
    <dbReference type="NCBI Taxonomy" id="7137"/>
    <lineage>
        <taxon>Eukaryota</taxon>
        <taxon>Metazoa</taxon>
        <taxon>Ecdysozoa</taxon>
        <taxon>Arthropoda</taxon>
        <taxon>Hexapoda</taxon>
        <taxon>Insecta</taxon>
        <taxon>Pterygota</taxon>
        <taxon>Neoptera</taxon>
        <taxon>Endopterygota</taxon>
        <taxon>Lepidoptera</taxon>
        <taxon>Glossata</taxon>
        <taxon>Ditrysia</taxon>
        <taxon>Pyraloidea</taxon>
        <taxon>Pyralidae</taxon>
        <taxon>Galleriinae</taxon>
        <taxon>Galleria</taxon>
    </lineage>
</organism>
<dbReference type="SUPFAM" id="SSF57667">
    <property type="entry name" value="beta-beta-alpha zinc fingers"/>
    <property type="match status" value="6"/>
</dbReference>
<feature type="domain" description="C2H2-type" evidence="11">
    <location>
        <begin position="276"/>
        <end position="303"/>
    </location>
</feature>